<evidence type="ECO:0000313" key="1">
    <source>
        <dbReference type="EMBL" id="KAA1424314.1"/>
    </source>
</evidence>
<dbReference type="AlphaFoldDB" id="A0A5B1LV78"/>
<gene>
    <name evidence="1" type="ORF">F0U47_18955</name>
</gene>
<reference evidence="1 2" key="2">
    <citation type="submission" date="2019-09" db="EMBL/GenBank/DDBJ databases">
        <authorList>
            <person name="Jin C."/>
        </authorList>
    </citation>
    <scope>NUCLEOTIDE SEQUENCE [LARGE SCALE GENOMIC DNA]</scope>
    <source>
        <strain evidence="1 2">BN140041</strain>
    </source>
</reference>
<comment type="caution">
    <text evidence="1">The sequence shown here is derived from an EMBL/GenBank/DDBJ whole genome shotgun (WGS) entry which is preliminary data.</text>
</comment>
<dbReference type="RefSeq" id="WP_149752045.1">
    <property type="nucleotide sequence ID" value="NZ_VUJW01000012.1"/>
</dbReference>
<dbReference type="Proteomes" id="UP000324351">
    <property type="component" value="Unassembled WGS sequence"/>
</dbReference>
<keyword evidence="2" id="KW-1185">Reference proteome</keyword>
<protein>
    <recommendedName>
        <fullName evidence="3">DUF3168 domain-containing protein</fullName>
    </recommendedName>
</protein>
<sequence>MSAQVRAEIAAAANTVSGINCSPYFRQSVKPGDGMVRRERTNYPNPFGGIVTWQVIVALPQDLAAAEKYLDEHLPDLVEAIQESLVVTSTTPQQLALDTGAVPVVVIEGHREEDN</sequence>
<organism evidence="1 2">
    <name type="scientific">Nocardioides antri</name>
    <dbReference type="NCBI Taxonomy" id="2607659"/>
    <lineage>
        <taxon>Bacteria</taxon>
        <taxon>Bacillati</taxon>
        <taxon>Actinomycetota</taxon>
        <taxon>Actinomycetes</taxon>
        <taxon>Propionibacteriales</taxon>
        <taxon>Nocardioidaceae</taxon>
        <taxon>Nocardioides</taxon>
    </lineage>
</organism>
<name>A0A5B1LV78_9ACTN</name>
<evidence type="ECO:0008006" key="3">
    <source>
        <dbReference type="Google" id="ProtNLM"/>
    </source>
</evidence>
<evidence type="ECO:0000313" key="2">
    <source>
        <dbReference type="Proteomes" id="UP000324351"/>
    </source>
</evidence>
<reference evidence="1 2" key="1">
    <citation type="submission" date="2019-09" db="EMBL/GenBank/DDBJ databases">
        <title>Nocardioides panacisoli sp. nov., isolated from the soil of a ginseng field.</title>
        <authorList>
            <person name="Cho C."/>
        </authorList>
    </citation>
    <scope>NUCLEOTIDE SEQUENCE [LARGE SCALE GENOMIC DNA]</scope>
    <source>
        <strain evidence="1 2">BN140041</strain>
    </source>
</reference>
<proteinExistence type="predicted"/>
<dbReference type="EMBL" id="VUJW01000012">
    <property type="protein sequence ID" value="KAA1424314.1"/>
    <property type="molecule type" value="Genomic_DNA"/>
</dbReference>
<accession>A0A5B1LV78</accession>